<proteinExistence type="predicted"/>
<dbReference type="AlphaFoldDB" id="A0A4R5PPK7"/>
<dbReference type="RefSeq" id="WP_133283855.1">
    <property type="nucleotide sequence ID" value="NZ_SMSI01000001.1"/>
</dbReference>
<dbReference type="Proteomes" id="UP000295131">
    <property type="component" value="Unassembled WGS sequence"/>
</dbReference>
<evidence type="ECO:0000313" key="1">
    <source>
        <dbReference type="EMBL" id="TDH39022.1"/>
    </source>
</evidence>
<keyword evidence="2" id="KW-1185">Reference proteome</keyword>
<gene>
    <name evidence="1" type="ORF">E2A64_08035</name>
</gene>
<accession>A0A4R5PPK7</accession>
<dbReference type="OrthoDB" id="8445846at2"/>
<protein>
    <submittedName>
        <fullName evidence="1">Uncharacterized protein</fullName>
    </submittedName>
</protein>
<evidence type="ECO:0000313" key="2">
    <source>
        <dbReference type="Proteomes" id="UP000295131"/>
    </source>
</evidence>
<sequence>MKFQLLLSGRIPSGNKSVNPDFAKRIRLQIHDQLQSLWQSLPLSEYSKWKDYDEYSDVSWEGCCVFPILDVRHIALINSRNFAAARLDIHFYDPEGGLNLKSEVVDVDNRLKVLFDALQIPQNNRHIPDGIERLHTLLENDRFIWDVSVQRHRLLRKIEDSDFFTQIIVEFIPQRVVIGNLSLFGVEAH</sequence>
<dbReference type="EMBL" id="SMSI01000001">
    <property type="protein sequence ID" value="TDH39022.1"/>
    <property type="molecule type" value="Genomic_DNA"/>
</dbReference>
<reference evidence="1 2" key="1">
    <citation type="journal article" date="2013" name="Int. J. Syst. Evol. Microbiol.">
        <title>Hoeflea suaedae sp. nov., an endophytic bacterium isolated from the root of the halophyte Suaeda maritima.</title>
        <authorList>
            <person name="Chung E.J."/>
            <person name="Park J.A."/>
            <person name="Pramanik P."/>
            <person name="Bibi F."/>
            <person name="Jeon C.O."/>
            <person name="Chung Y.R."/>
        </authorList>
    </citation>
    <scope>NUCLEOTIDE SEQUENCE [LARGE SCALE GENOMIC DNA]</scope>
    <source>
        <strain evidence="1 2">YC6898</strain>
    </source>
</reference>
<comment type="caution">
    <text evidence="1">The sequence shown here is derived from an EMBL/GenBank/DDBJ whole genome shotgun (WGS) entry which is preliminary data.</text>
</comment>
<organism evidence="1 2">
    <name type="scientific">Pseudohoeflea suaedae</name>
    <dbReference type="NCBI Taxonomy" id="877384"/>
    <lineage>
        <taxon>Bacteria</taxon>
        <taxon>Pseudomonadati</taxon>
        <taxon>Pseudomonadota</taxon>
        <taxon>Alphaproteobacteria</taxon>
        <taxon>Hyphomicrobiales</taxon>
        <taxon>Rhizobiaceae</taxon>
        <taxon>Pseudohoeflea</taxon>
    </lineage>
</organism>
<name>A0A4R5PPK7_9HYPH</name>